<keyword evidence="2" id="KW-0472">Membrane</keyword>
<feature type="region of interest" description="Disordered" evidence="1">
    <location>
        <begin position="41"/>
        <end position="78"/>
    </location>
</feature>
<dbReference type="OMA" id="WIQLMSK"/>
<keyword evidence="4" id="KW-1185">Reference proteome</keyword>
<evidence type="ECO:0000313" key="4">
    <source>
        <dbReference type="Proteomes" id="UP000287033"/>
    </source>
</evidence>
<evidence type="ECO:0000256" key="2">
    <source>
        <dbReference type="SAM" id="Phobius"/>
    </source>
</evidence>
<dbReference type="EMBL" id="BEZZ01002381">
    <property type="protein sequence ID" value="GCC21670.1"/>
    <property type="molecule type" value="Genomic_DNA"/>
</dbReference>
<name>A0A401RU46_CHIPU</name>
<gene>
    <name evidence="3" type="ORF">chiPu_0020145</name>
</gene>
<feature type="region of interest" description="Disordered" evidence="1">
    <location>
        <begin position="624"/>
        <end position="656"/>
    </location>
</feature>
<dbReference type="STRING" id="137246.A0A401RU46"/>
<feature type="transmembrane region" description="Helical" evidence="2">
    <location>
        <begin position="540"/>
        <end position="562"/>
    </location>
</feature>
<dbReference type="AlphaFoldDB" id="A0A401RU46"/>
<proteinExistence type="predicted"/>
<feature type="compositionally biased region" description="Polar residues" evidence="1">
    <location>
        <begin position="62"/>
        <end position="72"/>
    </location>
</feature>
<accession>A0A401RU46</accession>
<feature type="region of interest" description="Disordered" evidence="1">
    <location>
        <begin position="441"/>
        <end position="467"/>
    </location>
</feature>
<keyword evidence="2" id="KW-0812">Transmembrane</keyword>
<protein>
    <submittedName>
        <fullName evidence="3">Uncharacterized protein</fullName>
    </submittedName>
</protein>
<sequence>MYSELQKPGVLRQHEVDRFVIEHPATQAAKGRNVVTTATMAAESESPTLRLGPDEASPRLHIQSTVSPSGKSEATEKQRTRAVFSVTTGYKAELGMSSTMPGLVASNLPETMLPSLQKNTSVATNGSGYIGDMKLYNESNKETKNQVTETKLEHRSETDLTTIDSITHSSLSALISDNPLEVNVTMIHTKVHKDASDFRLTSEDSLLLQTNTESGRKEVVGVTATRSSETTQKPTMVGIHRVGTVSMPVTPNPTELPQETVAGTRLSYSEPMVNDRVNGEVSIPVSLSPTYLPTETGSISEIVSSESAQVHLDQLKVTALDARLIPSVAAPSDSPENGSASEVLTTEPTEMLREHSTDLGGHQRFSLTASPAPVDLFTESGDGPTVMLRSETARPALRLSPNLTVATGIARISTIQPANPGSKWESHSAAMGTISQDVRVKPAPSVRPSGYLSKATTSSPTRVDHPTSPLLQLSEMALTDIPSTSKEKHKVKLMSPSSRRNTVLLRLMTTGLPHTIRTHDFGQSATSQTMTNPITVQDDWLIVVGIIGSLLIIIFGGLLTAYSKRLCGRKKSLAITRPQDDNAAIMDNGNGRHLVDESGVKADIKRSDEWIQLMSKDNVEVVSESAEATRLMSGEESGEPSEREMLTATAAEEDRS</sequence>
<organism evidence="3 4">
    <name type="scientific">Chiloscyllium punctatum</name>
    <name type="common">Brownbanded bambooshark</name>
    <name type="synonym">Hemiscyllium punctatum</name>
    <dbReference type="NCBI Taxonomy" id="137246"/>
    <lineage>
        <taxon>Eukaryota</taxon>
        <taxon>Metazoa</taxon>
        <taxon>Chordata</taxon>
        <taxon>Craniata</taxon>
        <taxon>Vertebrata</taxon>
        <taxon>Chondrichthyes</taxon>
        <taxon>Elasmobranchii</taxon>
        <taxon>Galeomorphii</taxon>
        <taxon>Galeoidea</taxon>
        <taxon>Orectolobiformes</taxon>
        <taxon>Hemiscylliidae</taxon>
        <taxon>Chiloscyllium</taxon>
    </lineage>
</organism>
<evidence type="ECO:0000256" key="1">
    <source>
        <dbReference type="SAM" id="MobiDB-lite"/>
    </source>
</evidence>
<keyword evidence="2" id="KW-1133">Transmembrane helix</keyword>
<dbReference type="OrthoDB" id="9938473at2759"/>
<comment type="caution">
    <text evidence="3">The sequence shown here is derived from an EMBL/GenBank/DDBJ whole genome shotgun (WGS) entry which is preliminary data.</text>
</comment>
<dbReference type="Proteomes" id="UP000287033">
    <property type="component" value="Unassembled WGS sequence"/>
</dbReference>
<evidence type="ECO:0000313" key="3">
    <source>
        <dbReference type="EMBL" id="GCC21670.1"/>
    </source>
</evidence>
<reference evidence="3 4" key="1">
    <citation type="journal article" date="2018" name="Nat. Ecol. Evol.">
        <title>Shark genomes provide insights into elasmobranch evolution and the origin of vertebrates.</title>
        <authorList>
            <person name="Hara Y"/>
            <person name="Yamaguchi K"/>
            <person name="Onimaru K"/>
            <person name="Kadota M"/>
            <person name="Koyanagi M"/>
            <person name="Keeley SD"/>
            <person name="Tatsumi K"/>
            <person name="Tanaka K"/>
            <person name="Motone F"/>
            <person name="Kageyama Y"/>
            <person name="Nozu R"/>
            <person name="Adachi N"/>
            <person name="Nishimura O"/>
            <person name="Nakagawa R"/>
            <person name="Tanegashima C"/>
            <person name="Kiyatake I"/>
            <person name="Matsumoto R"/>
            <person name="Murakumo K"/>
            <person name="Nishida K"/>
            <person name="Terakita A"/>
            <person name="Kuratani S"/>
            <person name="Sato K"/>
            <person name="Hyodo S Kuraku.S."/>
        </authorList>
    </citation>
    <scope>NUCLEOTIDE SEQUENCE [LARGE SCALE GENOMIC DNA]</scope>
</reference>